<name>A0A7V5U1K6_9BACT</name>
<proteinExistence type="predicted"/>
<evidence type="ECO:0000313" key="1">
    <source>
        <dbReference type="EMBL" id="HHI96227.1"/>
    </source>
</evidence>
<dbReference type="Proteomes" id="UP000886101">
    <property type="component" value="Unassembled WGS sequence"/>
</dbReference>
<accession>A0A7V5U1K6</accession>
<dbReference type="PANTHER" id="PTHR35866:SF1">
    <property type="entry name" value="YKGJ FAMILY CYSTEINE CLUSTER PROTEIN"/>
    <property type="match status" value="1"/>
</dbReference>
<comment type="caution">
    <text evidence="1">The sequence shown here is derived from an EMBL/GenBank/DDBJ whole genome shotgun (WGS) entry which is preliminary data.</text>
</comment>
<reference evidence="1" key="1">
    <citation type="journal article" date="2020" name="mSystems">
        <title>Genome- and Community-Level Interaction Insights into Carbon Utilization and Element Cycling Functions of Hydrothermarchaeota in Hydrothermal Sediment.</title>
        <authorList>
            <person name="Zhou Z."/>
            <person name="Liu Y."/>
            <person name="Xu W."/>
            <person name="Pan J."/>
            <person name="Luo Z.H."/>
            <person name="Li M."/>
        </authorList>
    </citation>
    <scope>NUCLEOTIDE SEQUENCE [LARGE SCALE GENOMIC DNA]</scope>
    <source>
        <strain evidence="1">HyVt-533</strain>
    </source>
</reference>
<dbReference type="Pfam" id="PF03692">
    <property type="entry name" value="CxxCxxCC"/>
    <property type="match status" value="1"/>
</dbReference>
<dbReference type="AlphaFoldDB" id="A0A7V5U1K6"/>
<dbReference type="InterPro" id="IPR005358">
    <property type="entry name" value="Puta_zinc/iron-chelating_dom"/>
</dbReference>
<organism evidence="1">
    <name type="scientific">Thermodesulfatator atlanticus</name>
    <dbReference type="NCBI Taxonomy" id="501497"/>
    <lineage>
        <taxon>Bacteria</taxon>
        <taxon>Pseudomonadati</taxon>
        <taxon>Thermodesulfobacteriota</taxon>
        <taxon>Thermodesulfobacteria</taxon>
        <taxon>Thermodesulfobacteriales</taxon>
        <taxon>Thermodesulfatatoraceae</taxon>
        <taxon>Thermodesulfatator</taxon>
    </lineage>
</organism>
<sequence length="244" mass="28670">MDQPVFDHRQLTLDDVFEFACYPGISCYNLCCYDVNLVLSPYDFLRLRRALKLSSEEFISRFAELHLGDVTQLPVVAVKMNPHDFSCPFLRTEGCAVYPDRPSSCRTYPLARFTGRDEEGKPFEIYRIIRETHCKGHFEKRPISVRDWIKEQGLEPYYQFNDLFGEIVFARQHMDRPLSADELDLIYLACYGLESFRKRLEEGGLPLDIFSEEEIQKALADDFELLKFGLRYLKETIFKEFLPK</sequence>
<dbReference type="PANTHER" id="PTHR35866">
    <property type="entry name" value="PUTATIVE-RELATED"/>
    <property type="match status" value="1"/>
</dbReference>
<protein>
    <submittedName>
        <fullName evidence="1">YkgJ family cysteine cluster protein</fullName>
    </submittedName>
</protein>
<dbReference type="EMBL" id="DROK01000001">
    <property type="protein sequence ID" value="HHI96227.1"/>
    <property type="molecule type" value="Genomic_DNA"/>
</dbReference>
<gene>
    <name evidence="1" type="ORF">ENJ96_00045</name>
</gene>